<dbReference type="AlphaFoldDB" id="A0A401FTV4"/>
<dbReference type="SUPFAM" id="SSF143631">
    <property type="entry name" value="ApbE-like"/>
    <property type="match status" value="1"/>
</dbReference>
<keyword evidence="2" id="KW-1185">Reference proteome</keyword>
<organism evidence="1 2">
    <name type="scientific">Desulfonema ishimotonii</name>
    <dbReference type="NCBI Taxonomy" id="45657"/>
    <lineage>
        <taxon>Bacteria</taxon>
        <taxon>Pseudomonadati</taxon>
        <taxon>Thermodesulfobacteriota</taxon>
        <taxon>Desulfobacteria</taxon>
        <taxon>Desulfobacterales</taxon>
        <taxon>Desulfococcaceae</taxon>
        <taxon>Desulfonema</taxon>
    </lineage>
</organism>
<sequence length="141" mass="15543">MHQKRTYRNLIDSGRRAFFNVTVKETDLYIHAPQTPENTARDLVLKYRGYIEAYIRQYPEFASTLTPWHISGPAPAIIRDMADAGQKAGVGPMAAVAGAMSEYVGRDLLERSREVIVENGGDVFVKADAPTTIALFAGNSP</sequence>
<comment type="caution">
    <text evidence="1">The sequence shown here is derived from an EMBL/GenBank/DDBJ whole genome shotgun (WGS) entry which is preliminary data.</text>
</comment>
<accession>A0A401FTV4</accession>
<reference evidence="2" key="1">
    <citation type="submission" date="2017-11" db="EMBL/GenBank/DDBJ databases">
        <authorList>
            <person name="Watanabe M."/>
            <person name="Kojima H."/>
        </authorList>
    </citation>
    <scope>NUCLEOTIDE SEQUENCE [LARGE SCALE GENOMIC DNA]</scope>
    <source>
        <strain evidence="2">Tokyo 01</strain>
    </source>
</reference>
<dbReference type="EMBL" id="BEXT01000001">
    <property type="protein sequence ID" value="GBC60385.1"/>
    <property type="molecule type" value="Genomic_DNA"/>
</dbReference>
<evidence type="ECO:0000313" key="2">
    <source>
        <dbReference type="Proteomes" id="UP000288096"/>
    </source>
</evidence>
<name>A0A401FTV4_9BACT</name>
<evidence type="ECO:0000313" key="1">
    <source>
        <dbReference type="EMBL" id="GBC60385.1"/>
    </source>
</evidence>
<reference evidence="2" key="2">
    <citation type="submission" date="2019-01" db="EMBL/GenBank/DDBJ databases">
        <title>Genome sequence of Desulfonema ishimotonii strain Tokyo 01.</title>
        <authorList>
            <person name="Fukui M."/>
        </authorList>
    </citation>
    <scope>NUCLEOTIDE SEQUENCE [LARGE SCALE GENOMIC DNA]</scope>
    <source>
        <strain evidence="2">Tokyo 01</strain>
    </source>
</reference>
<dbReference type="Gene3D" id="3.10.520.10">
    <property type="entry name" value="ApbE-like domains"/>
    <property type="match status" value="1"/>
</dbReference>
<dbReference type="Proteomes" id="UP000288096">
    <property type="component" value="Unassembled WGS sequence"/>
</dbReference>
<protein>
    <submittedName>
        <fullName evidence="1">Thiamine biosynthesis protein ApbE</fullName>
    </submittedName>
</protein>
<dbReference type="RefSeq" id="WP_231714418.1">
    <property type="nucleotide sequence ID" value="NZ_BEXT01000001.1"/>
</dbReference>
<gene>
    <name evidence="1" type="ORF">DENIS_1337</name>
</gene>
<dbReference type="InterPro" id="IPR003374">
    <property type="entry name" value="ApbE-like_sf"/>
</dbReference>
<proteinExistence type="predicted"/>